<dbReference type="InterPro" id="IPR001453">
    <property type="entry name" value="MoaB/Mog_dom"/>
</dbReference>
<dbReference type="InterPro" id="IPR005110">
    <property type="entry name" value="MoeA_linker/N"/>
</dbReference>
<dbReference type="SMART" id="SM00852">
    <property type="entry name" value="MoCF_biosynth"/>
    <property type="match status" value="1"/>
</dbReference>
<dbReference type="Proteomes" id="UP000464178">
    <property type="component" value="Chromosome"/>
</dbReference>
<feature type="region of interest" description="Disordered" evidence="7">
    <location>
        <begin position="300"/>
        <end position="413"/>
    </location>
</feature>
<dbReference type="PANTHER" id="PTHR10192:SF5">
    <property type="entry name" value="GEPHYRIN"/>
    <property type="match status" value="1"/>
</dbReference>
<dbReference type="Gene3D" id="3.40.980.10">
    <property type="entry name" value="MoaB/Mog-like domain"/>
    <property type="match status" value="1"/>
</dbReference>
<keyword evidence="6" id="KW-0479">Metal-binding</keyword>
<feature type="domain" description="MoaB/Mog" evidence="8">
    <location>
        <begin position="195"/>
        <end position="452"/>
    </location>
</feature>
<dbReference type="GO" id="GO:0005737">
    <property type="term" value="C:cytoplasm"/>
    <property type="evidence" value="ECO:0007669"/>
    <property type="project" value="TreeGrafter"/>
</dbReference>
<dbReference type="GO" id="GO:0046872">
    <property type="term" value="F:metal ion binding"/>
    <property type="evidence" value="ECO:0007669"/>
    <property type="project" value="UniProtKB-UniRule"/>
</dbReference>
<evidence type="ECO:0000256" key="2">
    <source>
        <dbReference type="ARBA" id="ARBA00005046"/>
    </source>
</evidence>
<evidence type="ECO:0000256" key="4">
    <source>
        <dbReference type="ARBA" id="ARBA00023150"/>
    </source>
</evidence>
<comment type="function">
    <text evidence="1 6">Catalyzes the insertion of molybdate into adenylated molybdopterin with the concomitant release of AMP.</text>
</comment>
<dbReference type="InterPro" id="IPR036425">
    <property type="entry name" value="MoaB/Mog-like_dom_sf"/>
</dbReference>
<keyword evidence="10" id="KW-1185">Reference proteome</keyword>
<comment type="similarity">
    <text evidence="3 6">Belongs to the MoeA family.</text>
</comment>
<proteinExistence type="inferred from homology"/>
<dbReference type="Gene3D" id="3.90.105.10">
    <property type="entry name" value="Molybdopterin biosynthesis moea protein, domain 2"/>
    <property type="match status" value="1"/>
</dbReference>
<dbReference type="InterPro" id="IPR036688">
    <property type="entry name" value="MoeA_C_domain_IV_sf"/>
</dbReference>
<evidence type="ECO:0000256" key="1">
    <source>
        <dbReference type="ARBA" id="ARBA00002901"/>
    </source>
</evidence>
<evidence type="ECO:0000313" key="10">
    <source>
        <dbReference type="Proteomes" id="UP000464178"/>
    </source>
</evidence>
<reference evidence="9 10" key="1">
    <citation type="submission" date="2019-05" db="EMBL/GenBank/DDBJ databases">
        <authorList>
            <consortium name="Science for Life Laboratories"/>
        </authorList>
    </citation>
    <scope>NUCLEOTIDE SEQUENCE [LARGE SCALE GENOMIC DNA]</scope>
    <source>
        <strain evidence="9">Soil9</strain>
    </source>
</reference>
<evidence type="ECO:0000256" key="3">
    <source>
        <dbReference type="ARBA" id="ARBA00010763"/>
    </source>
</evidence>
<comment type="pathway">
    <text evidence="2 6">Cofactor biosynthesis; molybdopterin biosynthesis.</text>
</comment>
<dbReference type="RefSeq" id="WP_162673105.1">
    <property type="nucleotide sequence ID" value="NZ_LR593886.1"/>
</dbReference>
<evidence type="ECO:0000256" key="7">
    <source>
        <dbReference type="SAM" id="MobiDB-lite"/>
    </source>
</evidence>
<comment type="cofactor">
    <cofactor evidence="6">
        <name>Mg(2+)</name>
        <dbReference type="ChEBI" id="CHEBI:18420"/>
    </cofactor>
</comment>
<dbReference type="SUPFAM" id="SSF63882">
    <property type="entry name" value="MoeA N-terminal region -like"/>
    <property type="match status" value="1"/>
</dbReference>
<dbReference type="Pfam" id="PF03454">
    <property type="entry name" value="MoeA_C"/>
    <property type="match status" value="1"/>
</dbReference>
<dbReference type="InterPro" id="IPR036135">
    <property type="entry name" value="MoeA_linker/N_sf"/>
</dbReference>
<dbReference type="Pfam" id="PF00994">
    <property type="entry name" value="MoCF_biosynth"/>
    <property type="match status" value="1"/>
</dbReference>
<keyword evidence="6" id="KW-0460">Magnesium</keyword>
<dbReference type="SUPFAM" id="SSF63867">
    <property type="entry name" value="MoeA C-terminal domain-like"/>
    <property type="match status" value="1"/>
</dbReference>
<dbReference type="SUPFAM" id="SSF53218">
    <property type="entry name" value="Molybdenum cofactor biosynthesis proteins"/>
    <property type="match status" value="1"/>
</dbReference>
<evidence type="ECO:0000313" key="9">
    <source>
        <dbReference type="EMBL" id="VTS03677.1"/>
    </source>
</evidence>
<dbReference type="EMBL" id="LR593886">
    <property type="protein sequence ID" value="VTS03677.1"/>
    <property type="molecule type" value="Genomic_DNA"/>
</dbReference>
<dbReference type="InterPro" id="IPR005111">
    <property type="entry name" value="MoeA_C_domain_IV"/>
</dbReference>
<comment type="catalytic activity">
    <reaction evidence="5">
        <text>adenylyl-molybdopterin + molybdate = Mo-molybdopterin + AMP + H(+)</text>
        <dbReference type="Rhea" id="RHEA:35047"/>
        <dbReference type="ChEBI" id="CHEBI:15378"/>
        <dbReference type="ChEBI" id="CHEBI:36264"/>
        <dbReference type="ChEBI" id="CHEBI:62727"/>
        <dbReference type="ChEBI" id="CHEBI:71302"/>
        <dbReference type="ChEBI" id="CHEBI:456215"/>
        <dbReference type="EC" id="2.10.1.1"/>
    </reaction>
</comment>
<sequence length="535" mass="55354">MSEPAKSPFFDVRMRGFRERASVDTVLTLLEERTSVLVSEAVPLLSAAGRVLAEPVVSAVDVPSFLRAAMDGFALHAADTAGAPVPLAVVGEALPARPFAGTVAPGQVVRITTGAPIPTGVDAVLMAEFAQIEPDGRVLPRAVLAAGKHIVRVGEDVTRGREVLPADRRLRPQDVGVLASIGVGTVRVVRRPRVAILVTGNELLPPGSVPEGFKIVDSNSPMLTALAARDGADVLPVQYVRDDYPAVCDAIRAAVAAADVVLCSGGTSVGVEDHAPRAVAELGELAVHGVSLRPAAPLGVGFVREPNPLTPFPKKEGRTEPNAENTNLSVPVLSPSPFRGGVGEGLQPQPTPPSSLPEGKGEKEPSLDASSISVVSRACSPFPSGRGDRGVGSSERPSPHSGPREALLTGPECGEGGGVGEGLFSRTVFLLPGNPVSCLCAYDLFAGRAIRRLGGLGWELPYKKIGLSLTQPVASVAGRVDYVRVKREGQGVAPVASSGASNLSSTVVADGFVLVAAEREQIASGETVDVYLFDE</sequence>
<dbReference type="InterPro" id="IPR038987">
    <property type="entry name" value="MoeA-like"/>
</dbReference>
<evidence type="ECO:0000256" key="6">
    <source>
        <dbReference type="RuleBase" id="RU365090"/>
    </source>
</evidence>
<evidence type="ECO:0000259" key="8">
    <source>
        <dbReference type="SMART" id="SM00852"/>
    </source>
</evidence>
<dbReference type="PANTHER" id="PTHR10192">
    <property type="entry name" value="MOLYBDOPTERIN BIOSYNTHESIS PROTEIN"/>
    <property type="match status" value="1"/>
</dbReference>
<dbReference type="Pfam" id="PF03453">
    <property type="entry name" value="MoeA_N"/>
    <property type="match status" value="1"/>
</dbReference>
<evidence type="ECO:0000256" key="5">
    <source>
        <dbReference type="ARBA" id="ARBA00047317"/>
    </source>
</evidence>
<protein>
    <recommendedName>
        <fullName evidence="6">Molybdopterin molybdenumtransferase</fullName>
        <ecNumber evidence="6">2.10.1.1</ecNumber>
    </recommendedName>
</protein>
<dbReference type="UniPathway" id="UPA00344"/>
<dbReference type="GO" id="GO:0061599">
    <property type="term" value="F:molybdopterin molybdotransferase activity"/>
    <property type="evidence" value="ECO:0007669"/>
    <property type="project" value="UniProtKB-UniRule"/>
</dbReference>
<accession>A0A6P2DKW7</accession>
<gene>
    <name evidence="9" type="ORF">SOIL9_71030</name>
</gene>
<dbReference type="Gene3D" id="2.40.340.10">
    <property type="entry name" value="MoeA, C-terminal, domain IV"/>
    <property type="match status" value="1"/>
</dbReference>
<keyword evidence="6" id="KW-0500">Molybdenum</keyword>
<dbReference type="GO" id="GO:0006777">
    <property type="term" value="P:Mo-molybdopterin cofactor biosynthetic process"/>
    <property type="evidence" value="ECO:0007669"/>
    <property type="project" value="UniProtKB-UniRule"/>
</dbReference>
<dbReference type="EC" id="2.10.1.1" evidence="6"/>
<dbReference type="AlphaFoldDB" id="A0A6P2DKW7"/>
<dbReference type="CDD" id="cd00887">
    <property type="entry name" value="MoeA"/>
    <property type="match status" value="1"/>
</dbReference>
<dbReference type="Gene3D" id="2.170.190.11">
    <property type="entry name" value="Molybdopterin biosynthesis moea protein, domain 3"/>
    <property type="match status" value="1"/>
</dbReference>
<name>A0A6P2DKW7_9BACT</name>
<keyword evidence="6" id="KW-0808">Transferase</keyword>
<organism evidence="9 10">
    <name type="scientific">Gemmata massiliana</name>
    <dbReference type="NCBI Taxonomy" id="1210884"/>
    <lineage>
        <taxon>Bacteria</taxon>
        <taxon>Pseudomonadati</taxon>
        <taxon>Planctomycetota</taxon>
        <taxon>Planctomycetia</taxon>
        <taxon>Gemmatales</taxon>
        <taxon>Gemmataceae</taxon>
        <taxon>Gemmata</taxon>
    </lineage>
</organism>
<keyword evidence="4 6" id="KW-0501">Molybdenum cofactor biosynthesis</keyword>
<dbReference type="KEGG" id="gms:SOIL9_71030"/>